<keyword evidence="2" id="KW-1185">Reference proteome</keyword>
<gene>
    <name evidence="1" type="ORF">DMP08_06030</name>
</gene>
<organism evidence="1 2">
    <name type="scientific">Paraeggerthella hongkongensis</name>
    <dbReference type="NCBI Taxonomy" id="230658"/>
    <lineage>
        <taxon>Bacteria</taxon>
        <taxon>Bacillati</taxon>
        <taxon>Actinomycetota</taxon>
        <taxon>Coriobacteriia</taxon>
        <taxon>Eggerthellales</taxon>
        <taxon>Eggerthellaceae</taxon>
        <taxon>Paraeggerthella</taxon>
    </lineage>
</organism>
<comment type="caution">
    <text evidence="1">The sequence shown here is derived from an EMBL/GenBank/DDBJ whole genome shotgun (WGS) entry which is preliminary data.</text>
</comment>
<protein>
    <submittedName>
        <fullName evidence="1">DUF389 domain-containing protein</fullName>
    </submittedName>
</protein>
<reference evidence="2" key="1">
    <citation type="submission" date="2018-05" db="EMBL/GenBank/DDBJ databases">
        <title>Genome Sequencing of selected type strains of the family Eggerthellaceae.</title>
        <authorList>
            <person name="Danylec N."/>
            <person name="Stoll D.A."/>
            <person name="Doetsch A."/>
            <person name="Huch M."/>
        </authorList>
    </citation>
    <scope>NUCLEOTIDE SEQUENCE [LARGE SCALE GENOMIC DNA]</scope>
    <source>
        <strain evidence="2">DSM 16106</strain>
    </source>
</reference>
<dbReference type="EMBL" id="QICD01000009">
    <property type="protein sequence ID" value="RNL44747.1"/>
    <property type="molecule type" value="Genomic_DNA"/>
</dbReference>
<accession>A0A369LPR4</accession>
<proteinExistence type="predicted"/>
<dbReference type="PANTHER" id="PTHR20992">
    <property type="entry name" value="AT15442P-RELATED"/>
    <property type="match status" value="1"/>
</dbReference>
<evidence type="ECO:0000313" key="1">
    <source>
        <dbReference type="EMBL" id="RNL44747.1"/>
    </source>
</evidence>
<dbReference type="Pfam" id="PF04087">
    <property type="entry name" value="DUF389"/>
    <property type="match status" value="1"/>
</dbReference>
<dbReference type="OrthoDB" id="9790659at2"/>
<name>A0A369LPR4_9ACTN</name>
<dbReference type="RefSeq" id="WP_114565915.1">
    <property type="nucleotide sequence ID" value="NZ_QICD01000009.1"/>
</dbReference>
<evidence type="ECO:0000313" key="2">
    <source>
        <dbReference type="Proteomes" id="UP000278632"/>
    </source>
</evidence>
<dbReference type="Proteomes" id="UP000278632">
    <property type="component" value="Unassembled WGS sequence"/>
</dbReference>
<dbReference type="InterPro" id="IPR005240">
    <property type="entry name" value="DUF389"/>
</dbReference>
<dbReference type="PANTHER" id="PTHR20992:SF9">
    <property type="entry name" value="AT15442P-RELATED"/>
    <property type="match status" value="1"/>
</dbReference>
<sequence>MSVVSRIFAGGKTNAERIPEIERITLVRVDNPVKQYSAFLLCLVLSAVIATCGIAAESSAIVIGAMLIAPLMSPMIGTSFAIATGKRRQAARGLLVALSGAAAVVAVAGVTSLAIPAGVPLVGNGEVSSRVSPRLVDLVVAVASGAVGALAVGRDDVFDAIPGVAISVSIVPPLCVAGAALAQGAQAVASGALLLFTVNFFAIQLSCNAVFFLMGFAGHAQDGSSAKARLLWYATAVVGTVLLAVPLAAASNEVIEQYSFERGAAQSVREWLRESSYEPVSVDASGGAVVVEIAGEGTLPDLDDLRILLRESKVPVEDVKMRVTRQYS</sequence>
<dbReference type="AlphaFoldDB" id="A0A369LPR4"/>